<dbReference type="InterPro" id="IPR020568">
    <property type="entry name" value="Ribosomal_Su5_D2-typ_SF"/>
</dbReference>
<dbReference type="Gene3D" id="3.10.110.10">
    <property type="entry name" value="Ubiquitin Conjugating Enzyme"/>
    <property type="match status" value="1"/>
</dbReference>
<evidence type="ECO:0000256" key="6">
    <source>
        <dbReference type="ARBA" id="ARBA00023016"/>
    </source>
</evidence>
<evidence type="ECO:0000256" key="3">
    <source>
        <dbReference type="ARBA" id="ARBA00022490"/>
    </source>
</evidence>
<accession>A0A1Y2I0E6</accession>
<keyword evidence="4" id="KW-0678">Repressor</keyword>
<dbReference type="InterPro" id="IPR016135">
    <property type="entry name" value="UBQ-conjugating_enzyme/RWD"/>
</dbReference>
<dbReference type="Pfam" id="PF05773">
    <property type="entry name" value="RWD"/>
    <property type="match status" value="1"/>
</dbReference>
<proteinExistence type="inferred from homology"/>
<keyword evidence="9" id="KW-0689">Ribosomal protein</keyword>
<comment type="caution">
    <text evidence="9">The sequence shown here is derived from an EMBL/GenBank/DDBJ whole genome shotgun (WGS) entry which is preliminary data.</text>
</comment>
<dbReference type="InterPro" id="IPR023582">
    <property type="entry name" value="Impact"/>
</dbReference>
<dbReference type="PROSITE" id="PS50908">
    <property type="entry name" value="RWD"/>
    <property type="match status" value="1"/>
</dbReference>
<comment type="subcellular location">
    <subcellularLocation>
        <location evidence="1">Cytoplasm</location>
    </subcellularLocation>
</comment>
<dbReference type="OrthoDB" id="69641at2759"/>
<keyword evidence="5" id="KW-0810">Translation regulation</keyword>
<dbReference type="AlphaFoldDB" id="A0A1Y2I0E6"/>
<evidence type="ECO:0000259" key="8">
    <source>
        <dbReference type="PROSITE" id="PS50908"/>
    </source>
</evidence>
<dbReference type="Gene3D" id="3.30.230.30">
    <property type="entry name" value="Impact, N-terminal domain"/>
    <property type="match status" value="1"/>
</dbReference>
<sequence length="336" mass="36552">MDSTDAHDQLFHPALSDKALEEVVVLSSIYSPDNFSRLQNSHSTPAAADYKLILPVDDLPDHLHPHLRLTFTPSYPDACPPAVAFAHTPLWSDDMKRTAEARLREVWVDVGRDVACWEWAEWLREYVLEMIGPIAEAMSAAAASAASNHGHGGSSSNGGLADDSIGSGDGQDVNSMPDLALAPTRHIDQLYSHSEPIIDRKSTFIAHAAFISDANRDPKELWDYMLSHRRIARATHNITAYRLVLPHPSGGEVVAQDCDDDGEDAAGKRLLHLLQLVDARNVWVCVSRWYGGIQLGPDRFAHINNAARQVLVNMGVAGDGESSGSTGGKGKKGGKR</sequence>
<evidence type="ECO:0000256" key="1">
    <source>
        <dbReference type="ARBA" id="ARBA00004496"/>
    </source>
</evidence>
<evidence type="ECO:0000256" key="5">
    <source>
        <dbReference type="ARBA" id="ARBA00022845"/>
    </source>
</evidence>
<name>A0A1Y2I0E6_9FUNG</name>
<dbReference type="InterPro" id="IPR006575">
    <property type="entry name" value="RWD_dom"/>
</dbReference>
<dbReference type="InterPro" id="IPR036956">
    <property type="entry name" value="Impact_N_sf"/>
</dbReference>
<evidence type="ECO:0000256" key="4">
    <source>
        <dbReference type="ARBA" id="ARBA00022491"/>
    </source>
</evidence>
<protein>
    <submittedName>
        <fullName evidence="9">Ribosomal protein S5 domain 2-type protein</fullName>
    </submittedName>
</protein>
<feature type="region of interest" description="Disordered" evidence="7">
    <location>
        <begin position="317"/>
        <end position="336"/>
    </location>
</feature>
<dbReference type="InterPro" id="IPR001498">
    <property type="entry name" value="Impact_N"/>
</dbReference>
<dbReference type="STRING" id="765915.A0A1Y2I0E6"/>
<gene>
    <name evidence="9" type="ORF">BCR44DRAFT_36044</name>
</gene>
<dbReference type="PANTHER" id="PTHR16301">
    <property type="entry name" value="IMPACT-RELATED"/>
    <property type="match status" value="1"/>
</dbReference>
<evidence type="ECO:0000313" key="10">
    <source>
        <dbReference type="Proteomes" id="UP000193411"/>
    </source>
</evidence>
<evidence type="ECO:0000313" key="9">
    <source>
        <dbReference type="EMBL" id="ORZ40330.1"/>
    </source>
</evidence>
<dbReference type="EMBL" id="MCFL01000003">
    <property type="protein sequence ID" value="ORZ40330.1"/>
    <property type="molecule type" value="Genomic_DNA"/>
</dbReference>
<dbReference type="GO" id="GO:0005840">
    <property type="term" value="C:ribosome"/>
    <property type="evidence" value="ECO:0007669"/>
    <property type="project" value="UniProtKB-KW"/>
</dbReference>
<dbReference type="SUPFAM" id="SSF54211">
    <property type="entry name" value="Ribosomal protein S5 domain 2-like"/>
    <property type="match status" value="1"/>
</dbReference>
<evidence type="ECO:0000256" key="2">
    <source>
        <dbReference type="ARBA" id="ARBA00007665"/>
    </source>
</evidence>
<keyword evidence="9" id="KW-0687">Ribonucleoprotein</keyword>
<organism evidence="9 10">
    <name type="scientific">Catenaria anguillulae PL171</name>
    <dbReference type="NCBI Taxonomy" id="765915"/>
    <lineage>
        <taxon>Eukaryota</taxon>
        <taxon>Fungi</taxon>
        <taxon>Fungi incertae sedis</taxon>
        <taxon>Blastocladiomycota</taxon>
        <taxon>Blastocladiomycetes</taxon>
        <taxon>Blastocladiales</taxon>
        <taxon>Catenariaceae</taxon>
        <taxon>Catenaria</taxon>
    </lineage>
</organism>
<evidence type="ECO:0000256" key="7">
    <source>
        <dbReference type="SAM" id="MobiDB-lite"/>
    </source>
</evidence>
<dbReference type="Proteomes" id="UP000193411">
    <property type="component" value="Unassembled WGS sequence"/>
</dbReference>
<dbReference type="GO" id="GO:0005737">
    <property type="term" value="C:cytoplasm"/>
    <property type="evidence" value="ECO:0007669"/>
    <property type="project" value="UniProtKB-SubCell"/>
</dbReference>
<dbReference type="GO" id="GO:0140469">
    <property type="term" value="P:GCN2-mediated signaling"/>
    <property type="evidence" value="ECO:0007669"/>
    <property type="project" value="TreeGrafter"/>
</dbReference>
<dbReference type="Pfam" id="PF01205">
    <property type="entry name" value="Impact_N"/>
    <property type="match status" value="1"/>
</dbReference>
<keyword evidence="6" id="KW-0346">Stress response</keyword>
<reference evidence="9 10" key="1">
    <citation type="submission" date="2016-07" db="EMBL/GenBank/DDBJ databases">
        <title>Pervasive Adenine N6-methylation of Active Genes in Fungi.</title>
        <authorList>
            <consortium name="DOE Joint Genome Institute"/>
            <person name="Mondo S.J."/>
            <person name="Dannebaum R.O."/>
            <person name="Kuo R.C."/>
            <person name="Labutti K."/>
            <person name="Haridas S."/>
            <person name="Kuo A."/>
            <person name="Salamov A."/>
            <person name="Ahrendt S.R."/>
            <person name="Lipzen A."/>
            <person name="Sullivan W."/>
            <person name="Andreopoulos W.B."/>
            <person name="Clum A."/>
            <person name="Lindquist E."/>
            <person name="Daum C."/>
            <person name="Ramamoorthy G.K."/>
            <person name="Gryganskyi A."/>
            <person name="Culley D."/>
            <person name="Magnuson J.K."/>
            <person name="James T.Y."/>
            <person name="O'Malley M.A."/>
            <person name="Stajich J.E."/>
            <person name="Spatafora J.W."/>
            <person name="Visel A."/>
            <person name="Grigoriev I.V."/>
        </authorList>
    </citation>
    <scope>NUCLEOTIDE SEQUENCE [LARGE SCALE GENOMIC DNA]</scope>
    <source>
        <strain evidence="9 10">PL171</strain>
    </source>
</reference>
<dbReference type="GO" id="GO:0006446">
    <property type="term" value="P:regulation of translational initiation"/>
    <property type="evidence" value="ECO:0007669"/>
    <property type="project" value="TreeGrafter"/>
</dbReference>
<dbReference type="SUPFAM" id="SSF54495">
    <property type="entry name" value="UBC-like"/>
    <property type="match status" value="1"/>
</dbReference>
<comment type="similarity">
    <text evidence="2">Belongs to the IMPACT family.</text>
</comment>
<feature type="domain" description="RWD" evidence="8">
    <location>
        <begin position="21"/>
        <end position="130"/>
    </location>
</feature>
<keyword evidence="3" id="KW-0963">Cytoplasm</keyword>
<dbReference type="PANTHER" id="PTHR16301:SF25">
    <property type="entry name" value="PROTEIN IMPACT"/>
    <property type="match status" value="1"/>
</dbReference>
<feature type="region of interest" description="Disordered" evidence="7">
    <location>
        <begin position="146"/>
        <end position="177"/>
    </location>
</feature>
<keyword evidence="10" id="KW-1185">Reference proteome</keyword>